<comment type="caution">
    <text evidence="1">The sequence shown here is derived from an EMBL/GenBank/DDBJ whole genome shotgun (WGS) entry which is preliminary data.</text>
</comment>
<dbReference type="Gene3D" id="3.40.630.10">
    <property type="entry name" value="Zn peptidases"/>
    <property type="match status" value="1"/>
</dbReference>
<accession>R0CRN9</accession>
<sequence length="64" mass="6905">MNKAQLDNDYAIHIAKHGPTATIFIPCVNGLSHNEAEDARRRCAAACHAGSVTERGMALCPTRQ</sequence>
<protein>
    <submittedName>
        <fullName evidence="1">Uncharacterized protein</fullName>
    </submittedName>
</protein>
<organism evidence="1 2">
    <name type="scientific">Ralstonia pickettii OR214</name>
    <dbReference type="NCBI Taxonomy" id="1264675"/>
    <lineage>
        <taxon>Bacteria</taxon>
        <taxon>Pseudomonadati</taxon>
        <taxon>Pseudomonadota</taxon>
        <taxon>Betaproteobacteria</taxon>
        <taxon>Burkholderiales</taxon>
        <taxon>Burkholderiaceae</taxon>
        <taxon>Ralstonia</taxon>
    </lineage>
</organism>
<proteinExistence type="predicted"/>
<dbReference type="AlphaFoldDB" id="R0CRN9"/>
<dbReference type="EMBL" id="APMQ01000002">
    <property type="protein sequence ID" value="ENZ79211.1"/>
    <property type="molecule type" value="Genomic_DNA"/>
</dbReference>
<evidence type="ECO:0000313" key="1">
    <source>
        <dbReference type="EMBL" id="ENZ79211.1"/>
    </source>
</evidence>
<gene>
    <name evidence="1" type="ORF">OR214_00782</name>
</gene>
<name>R0CRN9_RALPI</name>
<reference evidence="1 2" key="1">
    <citation type="journal article" date="2013" name="Genome Announc.">
        <title>Draft Genome Sequence for Ralstonia sp. Strain OR214, a Bacterium with Potential for Bioremediation.</title>
        <authorList>
            <person name="Utturkar S.M."/>
            <person name="Bollmann A."/>
            <person name="Brzoska R.M."/>
            <person name="Klingeman D.M."/>
            <person name="Epstein S.E."/>
            <person name="Palumbo A.V."/>
            <person name="Brown S.D."/>
        </authorList>
    </citation>
    <scope>NUCLEOTIDE SEQUENCE [LARGE SCALE GENOMIC DNA]</scope>
    <source>
        <strain evidence="1 2">OR214</strain>
    </source>
</reference>
<dbReference type="Proteomes" id="UP000013280">
    <property type="component" value="Unassembled WGS sequence"/>
</dbReference>
<evidence type="ECO:0000313" key="2">
    <source>
        <dbReference type="Proteomes" id="UP000013280"/>
    </source>
</evidence>
<dbReference type="PATRIC" id="fig|1264675.3.peg.785"/>